<protein>
    <recommendedName>
        <fullName evidence="3">RiboL-PSP-HEPN domain-containing protein</fullName>
    </recommendedName>
</protein>
<evidence type="ECO:0000313" key="2">
    <source>
        <dbReference type="Proteomes" id="UP001302666"/>
    </source>
</evidence>
<dbReference type="Proteomes" id="UP001302666">
    <property type="component" value="Chromosome"/>
</dbReference>
<gene>
    <name evidence="1" type="ORF">R1T40_14325</name>
</gene>
<sequence length="320" mass="34782">MARYREKELIGTREVLAAFLFMDKEDFLVPLSSFTQSDSPWRLSTASAIEGLGSVLSAATLPLALTHDAVSSSLLQRFDSAAQIRNLKNFSAGEKPTAESQIAAYRSAKKQAQDFSSSEKGRAKIRDDIIDILASHLYTDALQIAAEQLLAQTVIGTWTVFETFVRSIATDWVNAAPASASSILNAKELKDDIGKQPISFGTLSSHGFDLSKKMGNALFDGKRLDRFRVMKGVLKALFGTAEVQRSLGHGLHLLNQERNLLVHNRGVVDADFKEMTGSESPIGEKLSIEADSVEASLLAVRTAIVAVLSAAETKFSESHH</sequence>
<dbReference type="RefSeq" id="WP_317384586.1">
    <property type="nucleotide sequence ID" value="NZ_CP136704.1"/>
</dbReference>
<evidence type="ECO:0000313" key="1">
    <source>
        <dbReference type="EMBL" id="WOI32130.1"/>
    </source>
</evidence>
<name>A0ABZ0HD17_TRISK</name>
<evidence type="ECO:0008006" key="3">
    <source>
        <dbReference type="Google" id="ProtNLM"/>
    </source>
</evidence>
<accession>A0ABZ0HD17</accession>
<keyword evidence="2" id="KW-1185">Reference proteome</keyword>
<reference evidence="1 2" key="1">
    <citation type="submission" date="2023-10" db="EMBL/GenBank/DDBJ databases">
        <title>Eight complete genome sequences of bacteria isolated from laboratory stock of Giant Kelp gametophytes.</title>
        <authorList>
            <person name="Tolentino B."/>
            <person name="Nuzhdin S."/>
        </authorList>
    </citation>
    <scope>NUCLEOTIDE SEQUENCE [LARGE SCALE GENOMIC DNA]</scope>
    <source>
        <strain evidence="1 2">LC.270.F.C4</strain>
    </source>
</reference>
<dbReference type="EMBL" id="CP136704">
    <property type="protein sequence ID" value="WOI32130.1"/>
    <property type="molecule type" value="Genomic_DNA"/>
</dbReference>
<proteinExistence type="predicted"/>
<organism evidence="1 2">
    <name type="scientific">Tritonibacter scottomollicae</name>
    <name type="common">Epibacterium scottomollicae</name>
    <dbReference type="NCBI Taxonomy" id="483013"/>
    <lineage>
        <taxon>Bacteria</taxon>
        <taxon>Pseudomonadati</taxon>
        <taxon>Pseudomonadota</taxon>
        <taxon>Alphaproteobacteria</taxon>
        <taxon>Rhodobacterales</taxon>
        <taxon>Paracoccaceae</taxon>
        <taxon>Tritonibacter</taxon>
    </lineage>
</organism>